<dbReference type="InterPro" id="IPR000843">
    <property type="entry name" value="HTH_LacI"/>
</dbReference>
<dbReference type="InterPro" id="IPR010982">
    <property type="entry name" value="Lambda_DNA-bd_dom_sf"/>
</dbReference>
<keyword evidence="4" id="KW-0804">Transcription</keyword>
<protein>
    <submittedName>
        <fullName evidence="6">LacI family transcriptional regulator</fullName>
    </submittedName>
</protein>
<dbReference type="Proteomes" id="UP000632222">
    <property type="component" value="Unassembled WGS sequence"/>
</dbReference>
<dbReference type="RefSeq" id="WP_189005029.1">
    <property type="nucleotide sequence ID" value="NZ_BMOD01000017.1"/>
</dbReference>
<feature type="domain" description="HTH lacI-type" evidence="5">
    <location>
        <begin position="2"/>
        <end position="56"/>
    </location>
</feature>
<dbReference type="PANTHER" id="PTHR30146">
    <property type="entry name" value="LACI-RELATED TRANSCRIPTIONAL REPRESSOR"/>
    <property type="match status" value="1"/>
</dbReference>
<reference evidence="7" key="1">
    <citation type="journal article" date="2019" name="Int. J. Syst. Evol. Microbiol.">
        <title>The Global Catalogue of Microorganisms (GCM) 10K type strain sequencing project: providing services to taxonomists for standard genome sequencing and annotation.</title>
        <authorList>
            <consortium name="The Broad Institute Genomics Platform"/>
            <consortium name="The Broad Institute Genome Sequencing Center for Infectious Disease"/>
            <person name="Wu L."/>
            <person name="Ma J."/>
        </authorList>
    </citation>
    <scope>NUCLEOTIDE SEQUENCE [LARGE SCALE GENOMIC DNA]</scope>
    <source>
        <strain evidence="7">JCM 14370</strain>
    </source>
</reference>
<evidence type="ECO:0000256" key="1">
    <source>
        <dbReference type="ARBA" id="ARBA00022491"/>
    </source>
</evidence>
<organism evidence="6 7">
    <name type="scientific">Deinococcus roseus</name>
    <dbReference type="NCBI Taxonomy" id="392414"/>
    <lineage>
        <taxon>Bacteria</taxon>
        <taxon>Thermotogati</taxon>
        <taxon>Deinococcota</taxon>
        <taxon>Deinococci</taxon>
        <taxon>Deinococcales</taxon>
        <taxon>Deinococcaceae</taxon>
        <taxon>Deinococcus</taxon>
    </lineage>
</organism>
<dbReference type="Gene3D" id="1.10.260.40">
    <property type="entry name" value="lambda repressor-like DNA-binding domains"/>
    <property type="match status" value="1"/>
</dbReference>
<dbReference type="CDD" id="cd06267">
    <property type="entry name" value="PBP1_LacI_sugar_binding-like"/>
    <property type="match status" value="1"/>
</dbReference>
<dbReference type="InterPro" id="IPR046335">
    <property type="entry name" value="LacI/GalR-like_sensor"/>
</dbReference>
<evidence type="ECO:0000256" key="2">
    <source>
        <dbReference type="ARBA" id="ARBA00023015"/>
    </source>
</evidence>
<dbReference type="CDD" id="cd01392">
    <property type="entry name" value="HTH_LacI"/>
    <property type="match status" value="1"/>
</dbReference>
<name>A0ABQ2D5E9_9DEIO</name>
<dbReference type="SUPFAM" id="SSF47413">
    <property type="entry name" value="lambda repressor-like DNA-binding domains"/>
    <property type="match status" value="1"/>
</dbReference>
<dbReference type="SUPFAM" id="SSF53822">
    <property type="entry name" value="Periplasmic binding protein-like I"/>
    <property type="match status" value="1"/>
</dbReference>
<dbReference type="InterPro" id="IPR028082">
    <property type="entry name" value="Peripla_BP_I"/>
</dbReference>
<accession>A0ABQ2D5E9</accession>
<keyword evidence="3" id="KW-0238">DNA-binding</keyword>
<keyword evidence="7" id="KW-1185">Reference proteome</keyword>
<comment type="caution">
    <text evidence="6">The sequence shown here is derived from an EMBL/GenBank/DDBJ whole genome shotgun (WGS) entry which is preliminary data.</text>
</comment>
<keyword evidence="1" id="KW-0678">Repressor</keyword>
<evidence type="ECO:0000313" key="6">
    <source>
        <dbReference type="EMBL" id="GGJ46811.1"/>
    </source>
</evidence>
<evidence type="ECO:0000313" key="7">
    <source>
        <dbReference type="Proteomes" id="UP000632222"/>
    </source>
</evidence>
<proteinExistence type="predicted"/>
<dbReference type="Gene3D" id="3.40.50.2300">
    <property type="match status" value="2"/>
</dbReference>
<dbReference type="PROSITE" id="PS50932">
    <property type="entry name" value="HTH_LACI_2"/>
    <property type="match status" value="1"/>
</dbReference>
<evidence type="ECO:0000256" key="4">
    <source>
        <dbReference type="ARBA" id="ARBA00023163"/>
    </source>
</evidence>
<dbReference type="SMART" id="SM00354">
    <property type="entry name" value="HTH_LACI"/>
    <property type="match status" value="1"/>
</dbReference>
<keyword evidence="2" id="KW-0805">Transcription regulation</keyword>
<dbReference type="EMBL" id="BMOD01000017">
    <property type="protein sequence ID" value="GGJ46811.1"/>
    <property type="molecule type" value="Genomic_DNA"/>
</dbReference>
<dbReference type="Pfam" id="PF13377">
    <property type="entry name" value="Peripla_BP_3"/>
    <property type="match status" value="1"/>
</dbReference>
<evidence type="ECO:0000256" key="3">
    <source>
        <dbReference type="ARBA" id="ARBA00023125"/>
    </source>
</evidence>
<gene>
    <name evidence="6" type="ORF">GCM10008938_36220</name>
</gene>
<evidence type="ECO:0000259" key="5">
    <source>
        <dbReference type="PROSITE" id="PS50932"/>
    </source>
</evidence>
<dbReference type="Pfam" id="PF00356">
    <property type="entry name" value="LacI"/>
    <property type="match status" value="1"/>
</dbReference>
<sequence>MPNINDVAKRAGVSPSTAKRAITRPEQLTPQTLQKVMQAVAELQYEPDLTASALRKGKNNTIGLLVADILEPFFAEMAREIGWGLRNSGYGLLLADNEYHSEIELNNLKHLAGQRVSALIIRPSYGPGNREYLLKMQEKGTYIIEVDHHLEDSPFDYIMLNHEQCVRIGLEHLWSLGHTRIAGLGTFDARLYPEWRAYHFKHLMEERGLQIPPEFQRMVHYSEQDAYDYTHYLLSLPEPPTAIFAFNGSEAIGAHRAIEDAGKSIPQDVSLLAFDNYPWTARVKPGIDVIEQPIRQMARLLVEQVLSSIAGRHTPVHLLLPGKLIVRGSCAQILPQR</sequence>
<dbReference type="PANTHER" id="PTHR30146:SF148">
    <property type="entry name" value="HTH-TYPE TRANSCRIPTIONAL REPRESSOR PURR-RELATED"/>
    <property type="match status" value="1"/>
</dbReference>